<feature type="transmembrane region" description="Helical" evidence="1">
    <location>
        <begin position="6"/>
        <end position="30"/>
    </location>
</feature>
<dbReference type="FunCoup" id="O16981">
    <property type="interactions" value="12"/>
</dbReference>
<dbReference type="AGR" id="WB:WBGene00005629"/>
<reference evidence="2 3" key="1">
    <citation type="journal article" date="1998" name="Science">
        <title>Genome sequence of the nematode C. elegans: a platform for investigating biology.</title>
        <authorList>
            <consortium name="The C. elegans sequencing consortium"/>
            <person name="Sulson J.E."/>
            <person name="Waterston R."/>
        </authorList>
    </citation>
    <scope>NUCLEOTIDE SEQUENCE [LARGE SCALE GENOMIC DNA]</scope>
    <source>
        <strain evidence="2 3">Bristol N2</strain>
    </source>
</reference>
<dbReference type="Pfam" id="PF10319">
    <property type="entry name" value="7TM_GPCR_Srj"/>
    <property type="match status" value="1"/>
</dbReference>
<dbReference type="PaxDb" id="6239-T03D3.2"/>
<dbReference type="UCSC" id="T03D3.2">
    <property type="organism name" value="c. elegans"/>
</dbReference>
<keyword evidence="1" id="KW-0472">Membrane</keyword>
<evidence type="ECO:0000313" key="2">
    <source>
        <dbReference type="EMBL" id="CCD71812.1"/>
    </source>
</evidence>
<dbReference type="EMBL" id="BX284605">
    <property type="protein sequence ID" value="CCD71812.1"/>
    <property type="molecule type" value="Genomic_DNA"/>
</dbReference>
<dbReference type="KEGG" id="cel:CELE_T03D3.2"/>
<dbReference type="OrthoDB" id="5783895at2759"/>
<dbReference type="RefSeq" id="NP_503767.1">
    <property type="nucleotide sequence ID" value="NM_071366.1"/>
</dbReference>
<dbReference type="PIR" id="T32209">
    <property type="entry name" value="T32209"/>
</dbReference>
<evidence type="ECO:0000313" key="3">
    <source>
        <dbReference type="Proteomes" id="UP000001940"/>
    </source>
</evidence>
<feature type="transmembrane region" description="Helical" evidence="1">
    <location>
        <begin position="243"/>
        <end position="269"/>
    </location>
</feature>
<gene>
    <name evidence="2 4" type="primary">srj-50</name>
    <name evidence="2" type="ORF">CELE_T03D3.2</name>
    <name evidence="4" type="ORF">T03D3.2</name>
</gene>
<feature type="transmembrane region" description="Helical" evidence="1">
    <location>
        <begin position="42"/>
        <end position="61"/>
    </location>
</feature>
<evidence type="ECO:0000313" key="4">
    <source>
        <dbReference type="WormBase" id="T03D3.2"/>
    </source>
</evidence>
<dbReference type="OMA" id="TIVPICI"/>
<dbReference type="Proteomes" id="UP000001940">
    <property type="component" value="Chromosome V"/>
</dbReference>
<dbReference type="PhylomeDB" id="O16981"/>
<dbReference type="InParanoid" id="O16981"/>
<proteinExistence type="predicted"/>
<dbReference type="WormBase" id="T03D3.2">
    <property type="protein sequence ID" value="CE13070"/>
    <property type="gene ID" value="WBGene00005629"/>
    <property type="gene designation" value="srj-50"/>
</dbReference>
<dbReference type="CTD" id="191951"/>
<dbReference type="GeneID" id="191951"/>
<name>O16981_CAEEL</name>
<feature type="transmembrane region" description="Helical" evidence="1">
    <location>
        <begin position="281"/>
        <end position="302"/>
    </location>
</feature>
<feature type="transmembrane region" description="Helical" evidence="1">
    <location>
        <begin position="92"/>
        <end position="115"/>
    </location>
</feature>
<dbReference type="SMR" id="O16981"/>
<dbReference type="InterPro" id="IPR019423">
    <property type="entry name" value="7TM_GPCR_serpentine_rcpt_Srj"/>
</dbReference>
<keyword evidence="3" id="KW-1185">Reference proteome</keyword>
<dbReference type="PANTHER" id="PTHR45907:SF24">
    <property type="entry name" value="SERPENTINE RECEPTOR, CLASS J-RELATED"/>
    <property type="match status" value="1"/>
</dbReference>
<sequence>MLDDIIYYFTPRVFCALTFLVNPFFVYLIFTEKAAKFGNYRFILLFFATYNLTFSVFNIVFPMDIHTYRYCFYLMIKDGWFVESTELNFHLLVARCSIVFASNAILLTHFVYRYLVIHESNFTKKYFGWYIAASFLIFGLFFGVWYAICYHLARVNIEIRQYIREDFRETYGTDSKNYNMIGVLFQEGSEETTFRSWIVIILWTSLSVASLISFIILATLIMCKLKKTAMHVSQATSKFQFELLRALIVQTIVPICISYSPCLLCWYSPMFGVQLPREVNYFEVSALGIFSFVDPLAIIFCLPPLRKRILHFWKNMKNSANIIAPTLPISNPTNS</sequence>
<accession>O16981</accession>
<dbReference type="AlphaFoldDB" id="O16981"/>
<dbReference type="SUPFAM" id="SSF81321">
    <property type="entry name" value="Family A G protein-coupled receptor-like"/>
    <property type="match status" value="1"/>
</dbReference>
<dbReference type="eggNOG" id="ENOG502R3HH">
    <property type="taxonomic scope" value="Eukaryota"/>
</dbReference>
<dbReference type="STRING" id="6239.T03D3.2.1"/>
<keyword evidence="1" id="KW-1133">Transmembrane helix</keyword>
<protein>
    <submittedName>
        <fullName evidence="2">Serpentine Receptor, class J</fullName>
    </submittedName>
</protein>
<evidence type="ECO:0000256" key="1">
    <source>
        <dbReference type="SAM" id="Phobius"/>
    </source>
</evidence>
<dbReference type="HOGENOM" id="CLU_036335_0_0_1"/>
<dbReference type="PANTHER" id="PTHR45907">
    <property type="entry name" value="SERPENTINE RECEPTOR, CLASS J"/>
    <property type="match status" value="1"/>
</dbReference>
<keyword evidence="2" id="KW-0675">Receptor</keyword>
<organism evidence="2 3">
    <name type="scientific">Caenorhabditis elegans</name>
    <dbReference type="NCBI Taxonomy" id="6239"/>
    <lineage>
        <taxon>Eukaryota</taxon>
        <taxon>Metazoa</taxon>
        <taxon>Ecdysozoa</taxon>
        <taxon>Nematoda</taxon>
        <taxon>Chromadorea</taxon>
        <taxon>Rhabditida</taxon>
        <taxon>Rhabditina</taxon>
        <taxon>Rhabditomorpha</taxon>
        <taxon>Rhabditoidea</taxon>
        <taxon>Rhabditidae</taxon>
        <taxon>Peloderinae</taxon>
        <taxon>Caenorhabditis</taxon>
    </lineage>
</organism>
<keyword evidence="1" id="KW-0812">Transmembrane</keyword>
<feature type="transmembrane region" description="Helical" evidence="1">
    <location>
        <begin position="127"/>
        <end position="148"/>
    </location>
</feature>
<feature type="transmembrane region" description="Helical" evidence="1">
    <location>
        <begin position="197"/>
        <end position="222"/>
    </location>
</feature>